<protein>
    <recommendedName>
        <fullName evidence="2">Lipase</fullName>
    </recommendedName>
</protein>
<dbReference type="PANTHER" id="PTHR11005">
    <property type="entry name" value="LYSOSOMAL ACID LIPASE-RELATED"/>
    <property type="match status" value="1"/>
</dbReference>
<dbReference type="InterPro" id="IPR025483">
    <property type="entry name" value="Lipase_euk"/>
</dbReference>
<dbReference type="MEROPS" id="S33.B02"/>
<dbReference type="SMR" id="Q9U276"/>
<comment type="similarity">
    <text evidence="1 2">Belongs to the AB hydrolase superfamily. Lipase family.</text>
</comment>
<dbReference type="GO" id="GO:0006629">
    <property type="term" value="P:lipid metabolic process"/>
    <property type="evidence" value="ECO:0000318"/>
    <property type="project" value="GO_Central"/>
</dbReference>
<dbReference type="FunFam" id="3.40.50.1820:FF:000670">
    <property type="entry name" value="Lipase"/>
    <property type="match status" value="1"/>
</dbReference>
<dbReference type="UCSC" id="Y50E8A.7">
    <property type="organism name" value="c. elegans"/>
</dbReference>
<dbReference type="PaxDb" id="6239-Y50E8A.7"/>
<feature type="signal peptide" evidence="4">
    <location>
        <begin position="1"/>
        <end position="16"/>
    </location>
</feature>
<dbReference type="InterPro" id="IPR029058">
    <property type="entry name" value="AB_hydrolase_fold"/>
</dbReference>
<keyword evidence="2" id="KW-0443">Lipid metabolism</keyword>
<feature type="domain" description="Partial AB-hydrolase lipase" evidence="5">
    <location>
        <begin position="26"/>
        <end position="89"/>
    </location>
</feature>
<evidence type="ECO:0000256" key="4">
    <source>
        <dbReference type="SAM" id="SignalP"/>
    </source>
</evidence>
<evidence type="ECO:0000256" key="3">
    <source>
        <dbReference type="PIRSR" id="PIRSR000862-1"/>
    </source>
</evidence>
<dbReference type="InterPro" id="IPR006693">
    <property type="entry name" value="AB_hydrolase_lipase"/>
</dbReference>
<dbReference type="Proteomes" id="UP000001940">
    <property type="component" value="Chromosome V"/>
</dbReference>
<gene>
    <name evidence="6 8" type="primary">lipl-8</name>
    <name evidence="6" type="ORF">CELE_Y50E8A.7</name>
    <name evidence="8" type="ORF">Y50E8A.7</name>
</gene>
<accession>Q9U276</accession>
<dbReference type="GeneID" id="190108"/>
<evidence type="ECO:0000256" key="2">
    <source>
        <dbReference type="PIRNR" id="PIRNR000862"/>
    </source>
</evidence>
<sequence length="401" mass="45791">MRTAVNFIFFIVFAFGKEIEETLDAADTISHYGYTVEKHYVTTDDGYTVQLQRIPVGRDDRSILGCSKRPVVFFMHGLFGSSYHFLLNLPSQSAAYIFADAGFDVWLGNIRGTEYGLNHTSFSTNGVNFWNFSLYEHSHYDLRQQIEYVLDYTRHESLFYVGHSQGTAVMFARLAEADVTWQSKIRVFFALGPTAGFMKPLMPFTLLEENYLQALIQFALDGKFGILPVEIPRAIASKFADFCSSKFFTFLCSAGFKVAAGIETLGQVNDSRIPIILSHFPSATSTLNLLHWMQIFKYHELRRLDLGTARNLIAYGQKDAPRLEIGNIIAQTILYFSKDDQITDEVDVREIIMKQMGPGLIESYDLDHFTHFDFILGLRATDEVYKPIVYRIYKELKKKGC</sequence>
<evidence type="ECO:0000256" key="1">
    <source>
        <dbReference type="ARBA" id="ARBA00010701"/>
    </source>
</evidence>
<evidence type="ECO:0000313" key="7">
    <source>
        <dbReference type="Proteomes" id="UP000001940"/>
    </source>
</evidence>
<dbReference type="Gene3D" id="3.40.50.1820">
    <property type="entry name" value="alpha/beta hydrolase"/>
    <property type="match status" value="1"/>
</dbReference>
<keyword evidence="2" id="KW-0442">Lipid degradation</keyword>
<keyword evidence="7" id="KW-1185">Reference proteome</keyword>
<dbReference type="Pfam" id="PF04083">
    <property type="entry name" value="Abhydro_lipase"/>
    <property type="match status" value="1"/>
</dbReference>
<dbReference type="OMA" id="FFMHGLF"/>
<dbReference type="WormBase" id="Y50E8A.7">
    <property type="protein sequence ID" value="CE24406"/>
    <property type="gene ID" value="WBGene00013050"/>
    <property type="gene designation" value="lipl-8"/>
</dbReference>
<dbReference type="PIRSF" id="PIRSF000862">
    <property type="entry name" value="Steryl_ester_lip"/>
    <property type="match status" value="1"/>
</dbReference>
<evidence type="ECO:0000259" key="5">
    <source>
        <dbReference type="Pfam" id="PF04083"/>
    </source>
</evidence>
<evidence type="ECO:0000313" key="6">
    <source>
        <dbReference type="EMBL" id="CAB60584.1"/>
    </source>
</evidence>
<feature type="chain" id="PRO_5004334106" description="Lipase" evidence="4">
    <location>
        <begin position="17"/>
        <end position="401"/>
    </location>
</feature>
<dbReference type="InParanoid" id="Q9U276"/>
<reference evidence="6 7" key="1">
    <citation type="journal article" date="1998" name="Science">
        <title>Genome sequence of the nematode C. elegans: a platform for investigating biology.</title>
        <authorList>
            <consortium name="The C. elegans sequencing consortium"/>
            <person name="Sulson J.E."/>
            <person name="Waterston R."/>
        </authorList>
    </citation>
    <scope>NUCLEOTIDE SEQUENCE [LARGE SCALE GENOMIC DNA]</scope>
    <source>
        <strain evidence="6 7">Bristol N2</strain>
    </source>
</reference>
<organism evidence="6 7">
    <name type="scientific">Caenorhabditis elegans</name>
    <dbReference type="NCBI Taxonomy" id="6239"/>
    <lineage>
        <taxon>Eukaryota</taxon>
        <taxon>Metazoa</taxon>
        <taxon>Ecdysozoa</taxon>
        <taxon>Nematoda</taxon>
        <taxon>Chromadorea</taxon>
        <taxon>Rhabditida</taxon>
        <taxon>Rhabditina</taxon>
        <taxon>Rhabditomorpha</taxon>
        <taxon>Rhabditoidea</taxon>
        <taxon>Rhabditidae</taxon>
        <taxon>Peloderinae</taxon>
        <taxon>Caenorhabditis</taxon>
    </lineage>
</organism>
<dbReference type="CTD" id="190108"/>
<dbReference type="HOGENOM" id="CLU_010974_0_0_1"/>
<dbReference type="PhylomeDB" id="Q9U276"/>
<dbReference type="GO" id="GO:0016042">
    <property type="term" value="P:lipid catabolic process"/>
    <property type="evidence" value="ECO:0007669"/>
    <property type="project" value="UniProtKB-KW"/>
</dbReference>
<dbReference type="ESTHER" id="caeel-Y50E8A.7">
    <property type="family name" value="Acidic_Lipase"/>
</dbReference>
<feature type="active site" description="Charge relay system" evidence="3">
    <location>
        <position position="371"/>
    </location>
</feature>
<feature type="active site" description="Nucleophile" evidence="3">
    <location>
        <position position="164"/>
    </location>
</feature>
<keyword evidence="4" id="KW-0732">Signal</keyword>
<name>Q9U276_CAEEL</name>
<feature type="active site" description="Charge relay system" evidence="3">
    <location>
        <position position="340"/>
    </location>
</feature>
<dbReference type="Bgee" id="WBGene00013050">
    <property type="expression patterns" value="Expressed in larva"/>
</dbReference>
<dbReference type="RefSeq" id="NP_506641.1">
    <property type="nucleotide sequence ID" value="NM_074240.2"/>
</dbReference>
<dbReference type="OrthoDB" id="9974421at2759"/>
<dbReference type="AlphaFoldDB" id="Q9U276"/>
<keyword evidence="2" id="KW-0378">Hydrolase</keyword>
<dbReference type="GO" id="GO:0016298">
    <property type="term" value="F:lipase activity"/>
    <property type="evidence" value="ECO:0000318"/>
    <property type="project" value="GO_Central"/>
</dbReference>
<dbReference type="STRING" id="6239.Y50E8A.7.1"/>
<dbReference type="KEGG" id="cel:CELE_Y50E8A.7"/>
<dbReference type="eggNOG" id="KOG2624">
    <property type="taxonomic scope" value="Eukaryota"/>
</dbReference>
<evidence type="ECO:0000313" key="8">
    <source>
        <dbReference type="WormBase" id="Y50E8A.7"/>
    </source>
</evidence>
<dbReference type="SUPFAM" id="SSF53474">
    <property type="entry name" value="alpha/beta-Hydrolases"/>
    <property type="match status" value="1"/>
</dbReference>
<dbReference type="EMBL" id="BX284605">
    <property type="protein sequence ID" value="CAB60584.1"/>
    <property type="molecule type" value="Genomic_DNA"/>
</dbReference>
<proteinExistence type="inferred from homology"/>
<dbReference type="AGR" id="WB:WBGene00013050"/>
<dbReference type="FunCoup" id="Q9U276">
    <property type="interactions" value="3"/>
</dbReference>